<sequence>MKAGKFSMVSRSVWRSGRFKSLASERAKLVYFYFLTCEHQNGLGCYRLPDGYAVDDLGWSITDYRAAKAECEAANLIRYDEATQEIFVEKWLQNNPAQNRKHLLGMAKASMNIESTCFSELIDVALAELDKQLQPDPPPRPGYR</sequence>
<organism evidence="1 2">
    <name type="scientific">Rhizobium leguminosarum</name>
    <dbReference type="NCBI Taxonomy" id="384"/>
    <lineage>
        <taxon>Bacteria</taxon>
        <taxon>Pseudomonadati</taxon>
        <taxon>Pseudomonadota</taxon>
        <taxon>Alphaproteobacteria</taxon>
        <taxon>Hyphomicrobiales</taxon>
        <taxon>Rhizobiaceae</taxon>
        <taxon>Rhizobium/Agrobacterium group</taxon>
        <taxon>Rhizobium</taxon>
    </lineage>
</organism>
<protein>
    <recommendedName>
        <fullName evidence="3">DNA-binding protein</fullName>
    </recommendedName>
</protein>
<proteinExistence type="predicted"/>
<reference evidence="1 2" key="1">
    <citation type="submission" date="2019-12" db="EMBL/GenBank/DDBJ databases">
        <title>Rhizobium genotypes associated with high levels of biological nitrogen fixation by grain legumes in a temperate-maritime cropping system.</title>
        <authorList>
            <person name="Maluk M."/>
            <person name="Francesc Ferrando Molina F."/>
            <person name="Lopez Del Egido L."/>
            <person name="Lafos M."/>
            <person name="Langarica-Fuentes A."/>
            <person name="Gebre Yohannes G."/>
            <person name="Young M.W."/>
            <person name="Martin P."/>
            <person name="Gantlett R."/>
            <person name="Kenicer G."/>
            <person name="Hawes C."/>
            <person name="Begg G.S."/>
            <person name="Quilliam R.S."/>
            <person name="Squire G.R."/>
            <person name="Poole P.S."/>
            <person name="Young P.W."/>
            <person name="Iannetta P.M."/>
            <person name="James E.K."/>
        </authorList>
    </citation>
    <scope>NUCLEOTIDE SEQUENCE [LARGE SCALE GENOMIC DNA]</scope>
    <source>
        <strain evidence="1 2">JHI54</strain>
    </source>
</reference>
<evidence type="ECO:0000313" key="2">
    <source>
        <dbReference type="Proteomes" id="UP000471705"/>
    </source>
</evidence>
<evidence type="ECO:0008006" key="3">
    <source>
        <dbReference type="Google" id="ProtNLM"/>
    </source>
</evidence>
<dbReference type="Proteomes" id="UP000471705">
    <property type="component" value="Unassembled WGS sequence"/>
</dbReference>
<comment type="caution">
    <text evidence="1">The sequence shown here is derived from an EMBL/GenBank/DDBJ whole genome shotgun (WGS) entry which is preliminary data.</text>
</comment>
<dbReference type="EMBL" id="WUFV01000005">
    <property type="protein sequence ID" value="NEK15695.1"/>
    <property type="molecule type" value="Genomic_DNA"/>
</dbReference>
<dbReference type="RefSeq" id="WP_164046883.1">
    <property type="nucleotide sequence ID" value="NZ_WUFV01000005.1"/>
</dbReference>
<accession>A0A7K3VEV4</accession>
<gene>
    <name evidence="1" type="ORF">GR257_12615</name>
</gene>
<name>A0A7K3VEV4_RHILE</name>
<evidence type="ECO:0000313" key="1">
    <source>
        <dbReference type="EMBL" id="NEK15695.1"/>
    </source>
</evidence>
<dbReference type="AlphaFoldDB" id="A0A7K3VEV4"/>